<dbReference type="NCBIfam" id="TIGR01145">
    <property type="entry name" value="ATP_synt_delta"/>
    <property type="match status" value="1"/>
</dbReference>
<comment type="similarity">
    <text evidence="7">Belongs to the ATPase delta chain family.</text>
</comment>
<gene>
    <name evidence="7 8" type="primary">atpH</name>
    <name evidence="8" type="ORF">FRY74_11120</name>
</gene>
<dbReference type="InterPro" id="IPR000711">
    <property type="entry name" value="ATPase_OSCP/dsu"/>
</dbReference>
<keyword evidence="6 7" id="KW-0066">ATP synthesis</keyword>
<dbReference type="Pfam" id="PF00213">
    <property type="entry name" value="OSCP"/>
    <property type="match status" value="1"/>
</dbReference>
<dbReference type="GO" id="GO:0005886">
    <property type="term" value="C:plasma membrane"/>
    <property type="evidence" value="ECO:0007669"/>
    <property type="project" value="UniProtKB-SubCell"/>
</dbReference>
<keyword evidence="9" id="KW-1185">Reference proteome</keyword>
<dbReference type="EMBL" id="VOOS01000005">
    <property type="protein sequence ID" value="TXB64335.1"/>
    <property type="molecule type" value="Genomic_DNA"/>
</dbReference>
<evidence type="ECO:0000256" key="3">
    <source>
        <dbReference type="ARBA" id="ARBA00022781"/>
    </source>
</evidence>
<keyword evidence="4 7" id="KW-0406">Ion transport</keyword>
<evidence type="ECO:0000313" key="9">
    <source>
        <dbReference type="Proteomes" id="UP000321721"/>
    </source>
</evidence>
<comment type="caution">
    <text evidence="8">The sequence shown here is derived from an EMBL/GenBank/DDBJ whole genome shotgun (WGS) entry which is preliminary data.</text>
</comment>
<dbReference type="Gene3D" id="1.10.520.20">
    <property type="entry name" value="N-terminal domain of the delta subunit of the F1F0-ATP synthase"/>
    <property type="match status" value="1"/>
</dbReference>
<dbReference type="HAMAP" id="MF_01416">
    <property type="entry name" value="ATP_synth_delta_bact"/>
    <property type="match status" value="1"/>
</dbReference>
<keyword evidence="5 7" id="KW-0472">Membrane</keyword>
<dbReference type="OrthoDB" id="9802471at2"/>
<evidence type="ECO:0000256" key="6">
    <source>
        <dbReference type="ARBA" id="ARBA00023310"/>
    </source>
</evidence>
<dbReference type="PROSITE" id="PS00389">
    <property type="entry name" value="ATPASE_DELTA"/>
    <property type="match status" value="1"/>
</dbReference>
<evidence type="ECO:0000256" key="4">
    <source>
        <dbReference type="ARBA" id="ARBA00023065"/>
    </source>
</evidence>
<keyword evidence="7" id="KW-0139">CF(1)</keyword>
<name>A0A5C6RR24_9FLAO</name>
<evidence type="ECO:0000256" key="7">
    <source>
        <dbReference type="HAMAP-Rule" id="MF_01416"/>
    </source>
</evidence>
<dbReference type="PANTHER" id="PTHR11910">
    <property type="entry name" value="ATP SYNTHASE DELTA CHAIN"/>
    <property type="match status" value="1"/>
</dbReference>
<dbReference type="PRINTS" id="PR00125">
    <property type="entry name" value="ATPASEDELTA"/>
</dbReference>
<comment type="function">
    <text evidence="7">This protein is part of the stalk that links CF(0) to CF(1). It either transmits conformational changes from CF(0) to CF(1) or is implicated in proton conduction.</text>
</comment>
<dbReference type="InterPro" id="IPR020781">
    <property type="entry name" value="ATPase_OSCP/d_CS"/>
</dbReference>
<keyword evidence="2 7" id="KW-0813">Transport</keyword>
<comment type="subcellular location">
    <subcellularLocation>
        <location evidence="7">Cell membrane</location>
        <topology evidence="7">Peripheral membrane protein</topology>
    </subcellularLocation>
    <subcellularLocation>
        <location evidence="1">Membrane</location>
    </subcellularLocation>
</comment>
<keyword evidence="3 7" id="KW-0375">Hydrogen ion transport</keyword>
<dbReference type="Proteomes" id="UP000321721">
    <property type="component" value="Unassembled WGS sequence"/>
</dbReference>
<evidence type="ECO:0000256" key="1">
    <source>
        <dbReference type="ARBA" id="ARBA00004370"/>
    </source>
</evidence>
<dbReference type="GO" id="GO:0045259">
    <property type="term" value="C:proton-transporting ATP synthase complex"/>
    <property type="evidence" value="ECO:0007669"/>
    <property type="project" value="UniProtKB-KW"/>
</dbReference>
<organism evidence="8 9">
    <name type="scientific">Vicingus serpentipes</name>
    <dbReference type="NCBI Taxonomy" id="1926625"/>
    <lineage>
        <taxon>Bacteria</taxon>
        <taxon>Pseudomonadati</taxon>
        <taxon>Bacteroidota</taxon>
        <taxon>Flavobacteriia</taxon>
        <taxon>Flavobacteriales</taxon>
        <taxon>Vicingaceae</taxon>
        <taxon>Vicingus</taxon>
    </lineage>
</organism>
<evidence type="ECO:0000313" key="8">
    <source>
        <dbReference type="EMBL" id="TXB64335.1"/>
    </source>
</evidence>
<dbReference type="SUPFAM" id="SSF47928">
    <property type="entry name" value="N-terminal domain of the delta subunit of the F1F0-ATP synthase"/>
    <property type="match status" value="1"/>
</dbReference>
<accession>A0A5C6RR24</accession>
<sequence>MRDIKVASRYAKSLIGIAIEQNSLEEVYSDMLSIDAVCTESHDLVVMLKSPIVKSNKQEAILNEIFTSINTVSKAFIRIIIAKKRAGLLADIAKAFIEAYKVHKNIKTAYVTSAISLTADQKTKIIALLNKTDDATIDLQEIVNPEIIGGMILRVGDRQVDESIKRKLTSLELEFDDNPYIKEF</sequence>
<evidence type="ECO:0000256" key="2">
    <source>
        <dbReference type="ARBA" id="ARBA00022448"/>
    </source>
</evidence>
<comment type="function">
    <text evidence="7">F(1)F(0) ATP synthase produces ATP from ADP in the presence of a proton or sodium gradient. F-type ATPases consist of two structural domains, F(1) containing the extramembraneous catalytic core and F(0) containing the membrane proton channel, linked together by a central stalk and a peripheral stalk. During catalysis, ATP synthesis in the catalytic domain of F(1) is coupled via a rotary mechanism of the central stalk subunits to proton translocation.</text>
</comment>
<dbReference type="AlphaFoldDB" id="A0A5C6RR24"/>
<dbReference type="RefSeq" id="WP_147101608.1">
    <property type="nucleotide sequence ID" value="NZ_VOOS01000005.1"/>
</dbReference>
<dbReference type="InterPro" id="IPR026015">
    <property type="entry name" value="ATP_synth_OSCP/delta_N_sf"/>
</dbReference>
<keyword evidence="7" id="KW-1003">Cell membrane</keyword>
<reference evidence="8 9" key="1">
    <citation type="submission" date="2019-08" db="EMBL/GenBank/DDBJ databases">
        <title>Genome of Vicingus serpentipes NCIMB 15042.</title>
        <authorList>
            <person name="Bowman J.P."/>
        </authorList>
    </citation>
    <scope>NUCLEOTIDE SEQUENCE [LARGE SCALE GENOMIC DNA]</scope>
    <source>
        <strain evidence="8 9">NCIMB 15042</strain>
    </source>
</reference>
<dbReference type="GO" id="GO:0046933">
    <property type="term" value="F:proton-transporting ATP synthase activity, rotational mechanism"/>
    <property type="evidence" value="ECO:0007669"/>
    <property type="project" value="UniProtKB-UniRule"/>
</dbReference>
<protein>
    <recommendedName>
        <fullName evidence="7">ATP synthase subunit delta</fullName>
    </recommendedName>
    <alternativeName>
        <fullName evidence="7">ATP synthase F(1) sector subunit delta</fullName>
    </alternativeName>
    <alternativeName>
        <fullName evidence="7">F-type ATPase subunit delta</fullName>
        <shortName evidence="7">F-ATPase subunit delta</shortName>
    </alternativeName>
</protein>
<proteinExistence type="inferred from homology"/>
<evidence type="ECO:0000256" key="5">
    <source>
        <dbReference type="ARBA" id="ARBA00023136"/>
    </source>
</evidence>